<comment type="caution">
    <text evidence="2">The sequence shown here is derived from an EMBL/GenBank/DDBJ whole genome shotgun (WGS) entry which is preliminary data.</text>
</comment>
<dbReference type="Proteomes" id="UP000619260">
    <property type="component" value="Unassembled WGS sequence"/>
</dbReference>
<feature type="region of interest" description="Disordered" evidence="1">
    <location>
        <begin position="303"/>
        <end position="445"/>
    </location>
</feature>
<evidence type="ECO:0000313" key="3">
    <source>
        <dbReference type="Proteomes" id="UP000619260"/>
    </source>
</evidence>
<name>A0A8J3YS75_9ACTN</name>
<evidence type="ECO:0000256" key="1">
    <source>
        <dbReference type="SAM" id="MobiDB-lite"/>
    </source>
</evidence>
<feature type="compositionally biased region" description="Gly residues" evidence="1">
    <location>
        <begin position="244"/>
        <end position="254"/>
    </location>
</feature>
<sequence>MAEEQGRIREHADGRYDGKSHEELYRQLLAGNPPEVFNTALGWSTAYEITAAIADSFTRTLKQVAAGWHSPAGVEYVTRVGAIGRYARELSVSQNETGFALIVMGNNLRDAQAVAESPEKHDDHDKLLAGAVDGASTGAVAGLPGMITGGVIGAFNGHDQDEKEKKAAHDRMIQLVEGLSNQYLEVRNVQLYPVPEPPIEMPLGSVDQTGGNRFGPGATDPSLLYRTHAPGNEQTSGVDLPGQVSGGPDVGPGGTDPALTDGAVVPVSAGPDTSLAGAGAGLGAGTGGPVAGLGTAGAGTSLSAGQLGTGTPLGGTPAGPGHGVDTRSASGVGRGTGGTRAASAPRRPTSGTRGETGTDRSAMRGPSGTAAARTGTGSAPGNRPAPAQRAGRPTAATGGRGAAPDETAEYDTWLTEDRLVWGDDSDVPPPVLGGSEPPEPREPSQ</sequence>
<evidence type="ECO:0000313" key="2">
    <source>
        <dbReference type="EMBL" id="GIJ49682.1"/>
    </source>
</evidence>
<feature type="region of interest" description="Disordered" evidence="1">
    <location>
        <begin position="210"/>
        <end position="267"/>
    </location>
</feature>
<keyword evidence="3" id="KW-1185">Reference proteome</keyword>
<feature type="compositionally biased region" description="Gly residues" evidence="1">
    <location>
        <begin position="307"/>
        <end position="322"/>
    </location>
</feature>
<dbReference type="RefSeq" id="WP_203903155.1">
    <property type="nucleotide sequence ID" value="NZ_BOPF01000030.1"/>
</dbReference>
<feature type="compositionally biased region" description="Low complexity" evidence="1">
    <location>
        <begin position="339"/>
        <end position="351"/>
    </location>
</feature>
<evidence type="ECO:0008006" key="4">
    <source>
        <dbReference type="Google" id="ProtNLM"/>
    </source>
</evidence>
<reference evidence="2" key="1">
    <citation type="submission" date="2021-01" db="EMBL/GenBank/DDBJ databases">
        <title>Whole genome shotgun sequence of Virgisporangium aliadipatigenens NBRC 105644.</title>
        <authorList>
            <person name="Komaki H."/>
            <person name="Tamura T."/>
        </authorList>
    </citation>
    <scope>NUCLEOTIDE SEQUENCE</scope>
    <source>
        <strain evidence="2">NBRC 105644</strain>
    </source>
</reference>
<organism evidence="2 3">
    <name type="scientific">Virgisporangium aliadipatigenens</name>
    <dbReference type="NCBI Taxonomy" id="741659"/>
    <lineage>
        <taxon>Bacteria</taxon>
        <taxon>Bacillati</taxon>
        <taxon>Actinomycetota</taxon>
        <taxon>Actinomycetes</taxon>
        <taxon>Micromonosporales</taxon>
        <taxon>Micromonosporaceae</taxon>
        <taxon>Virgisporangium</taxon>
    </lineage>
</organism>
<feature type="compositionally biased region" description="Low complexity" evidence="1">
    <location>
        <begin position="364"/>
        <end position="397"/>
    </location>
</feature>
<dbReference type="EMBL" id="BOPF01000030">
    <property type="protein sequence ID" value="GIJ49682.1"/>
    <property type="molecule type" value="Genomic_DNA"/>
</dbReference>
<gene>
    <name evidence="2" type="ORF">Val02_65680</name>
</gene>
<accession>A0A8J3YS75</accession>
<proteinExistence type="predicted"/>
<protein>
    <recommendedName>
        <fullName evidence="4">PPE family domain-containing protein</fullName>
    </recommendedName>
</protein>
<dbReference type="AlphaFoldDB" id="A0A8J3YS75"/>